<dbReference type="InterPro" id="IPR004482">
    <property type="entry name" value="Mg_chelat-rel"/>
</dbReference>
<dbReference type="Gene3D" id="3.40.50.300">
    <property type="entry name" value="P-loop containing nucleotide triphosphate hydrolases"/>
    <property type="match status" value="1"/>
</dbReference>
<dbReference type="InterPro" id="IPR000523">
    <property type="entry name" value="Mg_chelatse_chII-like_cat_dom"/>
</dbReference>
<dbReference type="PANTHER" id="PTHR32039">
    <property type="entry name" value="MAGNESIUM-CHELATASE SUBUNIT CHLI"/>
    <property type="match status" value="1"/>
</dbReference>
<proteinExistence type="predicted"/>
<dbReference type="EMBL" id="JACCFP010000001">
    <property type="protein sequence ID" value="NYJ00790.1"/>
    <property type="molecule type" value="Genomic_DNA"/>
</dbReference>
<comment type="caution">
    <text evidence="3">The sequence shown here is derived from an EMBL/GenBank/DDBJ whole genome shotgun (WGS) entry which is preliminary data.</text>
</comment>
<dbReference type="InterPro" id="IPR025158">
    <property type="entry name" value="Mg_chelat-rel_C"/>
</dbReference>
<dbReference type="AlphaFoldDB" id="A0A853BXY5"/>
<dbReference type="InterPro" id="IPR045006">
    <property type="entry name" value="CHLI-like"/>
</dbReference>
<dbReference type="Pfam" id="PF13335">
    <property type="entry name" value="Mg_chelatase_C"/>
    <property type="match status" value="1"/>
</dbReference>
<dbReference type="Pfam" id="PF13541">
    <property type="entry name" value="ChlI"/>
    <property type="match status" value="1"/>
</dbReference>
<protein>
    <submittedName>
        <fullName evidence="3">Magnesium chelatase family protein</fullName>
    </submittedName>
</protein>
<dbReference type="PANTHER" id="PTHR32039:SF7">
    <property type="entry name" value="COMPETENCE PROTEIN COMM"/>
    <property type="match status" value="1"/>
</dbReference>
<evidence type="ECO:0000313" key="4">
    <source>
        <dbReference type="Proteomes" id="UP000530424"/>
    </source>
</evidence>
<dbReference type="GO" id="GO:0005524">
    <property type="term" value="F:ATP binding"/>
    <property type="evidence" value="ECO:0007669"/>
    <property type="project" value="InterPro"/>
</dbReference>
<evidence type="ECO:0000259" key="2">
    <source>
        <dbReference type="Pfam" id="PF13335"/>
    </source>
</evidence>
<feature type="domain" description="Mg chelatase-related protein C-terminal" evidence="2">
    <location>
        <begin position="418"/>
        <end position="518"/>
    </location>
</feature>
<dbReference type="RefSeq" id="WP_179667333.1">
    <property type="nucleotide sequence ID" value="NZ_JACCFP010000001.1"/>
</dbReference>
<dbReference type="SUPFAM" id="SSF54211">
    <property type="entry name" value="Ribosomal protein S5 domain 2-like"/>
    <property type="match status" value="1"/>
</dbReference>
<evidence type="ECO:0000313" key="3">
    <source>
        <dbReference type="EMBL" id="NYJ00790.1"/>
    </source>
</evidence>
<sequence length="534" mass="56781">MPHATTHTVTLNGALGHLVDVQADVSMGQANVTLVGRADAAIREGVDRIRTALINSDLGWPATKRTTILLSPADVAKSGTHFDVALAVAVAWADAGLDPRDLDATAFVGELTLSGGVRPAVGVLPMVLAAAERGISRVFVPEPQMDEAAMVPGVEVYGVRSLAQVVALLRGQEPPAAPPVAAASGTQLLTWLGEERLDELDFADLNGLVDVKYAVEVAAAGGHAILLSGPKGAGKTSIAERIPTIMPDLTAEESLELTAVHSLAGVLDPGGGMIYRPPFAAPHHDASKASIVGGGNGQVRPGEISRAHCGVLFLDEFPLFRADVIEALRQPLESGDITIARQEESVRLPARGLLVLASNPCPCGNYATNPQANRCNCAEAVRRHYRNKLSGPIVDRIDITRHVTPAKPSDGDPFRPAETSAQMAERVAAARRRQHERFVGCSWRLNSQIPSPRLKDAWPVPRKAQELIDRETYRGRLSARGAVRVARIAWTVADLASVRLGIDVRPGVDEVSTALRLRAGEPLDLRLALEERAG</sequence>
<dbReference type="InterPro" id="IPR027417">
    <property type="entry name" value="P-loop_NTPase"/>
</dbReference>
<reference evidence="3 4" key="1">
    <citation type="submission" date="2020-07" db="EMBL/GenBank/DDBJ databases">
        <title>Sequencing the genomes of 1000 actinobacteria strains.</title>
        <authorList>
            <person name="Klenk H.-P."/>
        </authorList>
    </citation>
    <scope>NUCLEOTIDE SEQUENCE [LARGE SCALE GENOMIC DNA]</scope>
    <source>
        <strain evidence="3 4">DSM 103833</strain>
    </source>
</reference>
<dbReference type="Proteomes" id="UP000530424">
    <property type="component" value="Unassembled WGS sequence"/>
</dbReference>
<dbReference type="NCBIfam" id="TIGR00368">
    <property type="entry name" value="YifB family Mg chelatase-like AAA ATPase"/>
    <property type="match status" value="1"/>
</dbReference>
<dbReference type="SUPFAM" id="SSF52540">
    <property type="entry name" value="P-loop containing nucleoside triphosphate hydrolases"/>
    <property type="match status" value="1"/>
</dbReference>
<evidence type="ECO:0000259" key="1">
    <source>
        <dbReference type="Pfam" id="PF01078"/>
    </source>
</evidence>
<dbReference type="InterPro" id="IPR020568">
    <property type="entry name" value="Ribosomal_Su5_D2-typ_SF"/>
</dbReference>
<dbReference type="Gene3D" id="3.30.230.10">
    <property type="match status" value="1"/>
</dbReference>
<dbReference type="Pfam" id="PF01078">
    <property type="entry name" value="Mg_chelatase"/>
    <property type="match status" value="1"/>
</dbReference>
<dbReference type="InterPro" id="IPR014721">
    <property type="entry name" value="Ribsml_uS5_D2-typ_fold_subgr"/>
</dbReference>
<organism evidence="3 4">
    <name type="scientific">Nocardioides thalensis</name>
    <dbReference type="NCBI Taxonomy" id="1914755"/>
    <lineage>
        <taxon>Bacteria</taxon>
        <taxon>Bacillati</taxon>
        <taxon>Actinomycetota</taxon>
        <taxon>Actinomycetes</taxon>
        <taxon>Propionibacteriales</taxon>
        <taxon>Nocardioidaceae</taxon>
        <taxon>Nocardioides</taxon>
    </lineage>
</organism>
<name>A0A853BXY5_9ACTN</name>
<feature type="domain" description="Magnesium chelatase ChlI-like catalytic" evidence="1">
    <location>
        <begin position="201"/>
        <end position="407"/>
    </location>
</feature>
<accession>A0A853BXY5</accession>
<gene>
    <name evidence="3" type="ORF">HNR19_001488</name>
</gene>
<keyword evidence="4" id="KW-1185">Reference proteome</keyword>